<keyword evidence="11" id="KW-0175">Coiled coil</keyword>
<evidence type="ECO:0000259" key="14">
    <source>
        <dbReference type="PROSITE" id="PS50110"/>
    </source>
</evidence>
<dbReference type="InterPro" id="IPR008207">
    <property type="entry name" value="Sig_transdc_His_kin_Hpt_dom"/>
</dbReference>
<keyword evidence="4 10" id="KW-0597">Phosphoprotein</keyword>
<dbReference type="InterPro" id="IPR002545">
    <property type="entry name" value="CheW-lke_dom"/>
</dbReference>
<dbReference type="SUPFAM" id="SSF52172">
    <property type="entry name" value="CheY-like"/>
    <property type="match status" value="1"/>
</dbReference>
<evidence type="ECO:0000256" key="3">
    <source>
        <dbReference type="ARBA" id="ARBA00021495"/>
    </source>
</evidence>
<feature type="domain" description="HPt" evidence="16">
    <location>
        <begin position="714"/>
        <end position="818"/>
    </location>
</feature>
<evidence type="ECO:0000256" key="6">
    <source>
        <dbReference type="ARBA" id="ARBA00022777"/>
    </source>
</evidence>
<dbReference type="SMART" id="SM00260">
    <property type="entry name" value="CheW"/>
    <property type="match status" value="1"/>
</dbReference>
<dbReference type="InterPro" id="IPR004105">
    <property type="entry name" value="CheA-like_dim"/>
</dbReference>
<evidence type="ECO:0000313" key="18">
    <source>
        <dbReference type="Proteomes" id="UP000529637"/>
    </source>
</evidence>
<feature type="compositionally biased region" description="Low complexity" evidence="12">
    <location>
        <begin position="1519"/>
        <end position="1536"/>
    </location>
</feature>
<dbReference type="Pfam" id="PF02518">
    <property type="entry name" value="HATPase_c"/>
    <property type="match status" value="1"/>
</dbReference>
<dbReference type="InterPro" id="IPR004358">
    <property type="entry name" value="Sig_transdc_His_kin-like_C"/>
</dbReference>
<dbReference type="SMART" id="SM01231">
    <property type="entry name" value="H-kinase_dim"/>
    <property type="match status" value="1"/>
</dbReference>
<comment type="catalytic activity">
    <reaction evidence="1">
        <text>ATP + protein L-histidine = ADP + protein N-phospho-L-histidine.</text>
        <dbReference type="EC" id="2.7.13.3"/>
    </reaction>
</comment>
<dbReference type="Gene3D" id="3.30.565.10">
    <property type="entry name" value="Histidine kinase-like ATPase, C-terminal domain"/>
    <property type="match status" value="1"/>
</dbReference>
<comment type="caution">
    <text evidence="17">The sequence shown here is derived from an EMBL/GenBank/DDBJ whole genome shotgun (WGS) entry which is preliminary data.</text>
</comment>
<dbReference type="CDD" id="cd00088">
    <property type="entry name" value="HPT"/>
    <property type="match status" value="2"/>
</dbReference>
<dbReference type="InterPro" id="IPR003594">
    <property type="entry name" value="HATPase_dom"/>
</dbReference>
<keyword evidence="18" id="KW-1185">Reference proteome</keyword>
<dbReference type="EMBL" id="JABWMJ010000006">
    <property type="protein sequence ID" value="NUZ07057.1"/>
    <property type="molecule type" value="Genomic_DNA"/>
</dbReference>
<feature type="compositionally biased region" description="Low complexity" evidence="12">
    <location>
        <begin position="1477"/>
        <end position="1488"/>
    </location>
</feature>
<evidence type="ECO:0000256" key="1">
    <source>
        <dbReference type="ARBA" id="ARBA00000085"/>
    </source>
</evidence>
<dbReference type="Gene3D" id="2.30.30.40">
    <property type="entry name" value="SH3 Domains"/>
    <property type="match status" value="1"/>
</dbReference>
<dbReference type="Pfam" id="PF26379">
    <property type="entry name" value="FimL_2nd"/>
    <property type="match status" value="1"/>
</dbReference>
<evidence type="ECO:0000256" key="2">
    <source>
        <dbReference type="ARBA" id="ARBA00012438"/>
    </source>
</evidence>
<evidence type="ECO:0000259" key="13">
    <source>
        <dbReference type="PROSITE" id="PS50109"/>
    </source>
</evidence>
<dbReference type="GO" id="GO:0005737">
    <property type="term" value="C:cytoplasm"/>
    <property type="evidence" value="ECO:0007669"/>
    <property type="project" value="InterPro"/>
</dbReference>
<dbReference type="PROSITE" id="PS50110">
    <property type="entry name" value="RESPONSE_REGULATORY"/>
    <property type="match status" value="1"/>
</dbReference>
<feature type="coiled-coil region" evidence="11">
    <location>
        <begin position="1806"/>
        <end position="1833"/>
    </location>
</feature>
<feature type="modified residue" description="Phosphohistidine" evidence="9">
    <location>
        <position position="761"/>
    </location>
</feature>
<feature type="region of interest" description="Disordered" evidence="12">
    <location>
        <begin position="1433"/>
        <end position="1536"/>
    </location>
</feature>
<dbReference type="InterPro" id="IPR005467">
    <property type="entry name" value="His_kinase_dom"/>
</dbReference>
<feature type="domain" description="CheW-like" evidence="15">
    <location>
        <begin position="2100"/>
        <end position="2236"/>
    </location>
</feature>
<dbReference type="InterPro" id="IPR036061">
    <property type="entry name" value="CheW-like_dom_sf"/>
</dbReference>
<comment type="function">
    <text evidence="8">Involved in the transmission of sensory signals from the chemoreceptors to the flagellar motors. CheA is autophosphorylated; it can transfer its phosphate group to either CheB or CheY.</text>
</comment>
<dbReference type="InterPro" id="IPR051315">
    <property type="entry name" value="Bact_Chemotaxis_CheA"/>
</dbReference>
<feature type="modified residue" description="4-aspartylphosphate" evidence="10">
    <location>
        <position position="2317"/>
    </location>
</feature>
<evidence type="ECO:0000256" key="5">
    <source>
        <dbReference type="ARBA" id="ARBA00022679"/>
    </source>
</evidence>
<dbReference type="SUPFAM" id="SSF47226">
    <property type="entry name" value="Histidine-containing phosphotransfer domain, HPT domain"/>
    <property type="match status" value="3"/>
</dbReference>
<feature type="domain" description="Histidine kinase" evidence="13">
    <location>
        <begin position="1893"/>
        <end position="2098"/>
    </location>
</feature>
<evidence type="ECO:0000256" key="12">
    <source>
        <dbReference type="SAM" id="MobiDB-lite"/>
    </source>
</evidence>
<keyword evidence="6" id="KW-0418">Kinase</keyword>
<dbReference type="SMART" id="SM00387">
    <property type="entry name" value="HATPase_c"/>
    <property type="match status" value="1"/>
</dbReference>
<dbReference type="SMART" id="SM00448">
    <property type="entry name" value="REC"/>
    <property type="match status" value="1"/>
</dbReference>
<keyword evidence="5" id="KW-0808">Transferase</keyword>
<evidence type="ECO:0000313" key="17">
    <source>
        <dbReference type="EMBL" id="NUZ07057.1"/>
    </source>
</evidence>
<dbReference type="PRINTS" id="PR00344">
    <property type="entry name" value="BCTRLSENSOR"/>
</dbReference>
<dbReference type="PROSITE" id="PS50851">
    <property type="entry name" value="CHEW"/>
    <property type="match status" value="1"/>
</dbReference>
<evidence type="ECO:0000259" key="15">
    <source>
        <dbReference type="PROSITE" id="PS50851"/>
    </source>
</evidence>
<gene>
    <name evidence="17" type="ORF">HQN59_14925</name>
</gene>
<feature type="compositionally biased region" description="Basic and acidic residues" evidence="12">
    <location>
        <begin position="1445"/>
        <end position="1465"/>
    </location>
</feature>
<dbReference type="PROSITE" id="PS50109">
    <property type="entry name" value="HIS_KIN"/>
    <property type="match status" value="1"/>
</dbReference>
<organism evidence="17 18">
    <name type="scientific">Piscinibacter koreensis</name>
    <dbReference type="NCBI Taxonomy" id="2742824"/>
    <lineage>
        <taxon>Bacteria</taxon>
        <taxon>Pseudomonadati</taxon>
        <taxon>Pseudomonadota</taxon>
        <taxon>Betaproteobacteria</taxon>
        <taxon>Burkholderiales</taxon>
        <taxon>Sphaerotilaceae</taxon>
        <taxon>Piscinibacter</taxon>
    </lineage>
</organism>
<evidence type="ECO:0000256" key="4">
    <source>
        <dbReference type="ARBA" id="ARBA00022553"/>
    </source>
</evidence>
<dbReference type="Gene3D" id="3.40.50.2300">
    <property type="match status" value="1"/>
</dbReference>
<dbReference type="InterPro" id="IPR001789">
    <property type="entry name" value="Sig_transdc_resp-reg_receiver"/>
</dbReference>
<dbReference type="GO" id="GO:0006935">
    <property type="term" value="P:chemotaxis"/>
    <property type="evidence" value="ECO:0007669"/>
    <property type="project" value="InterPro"/>
</dbReference>
<protein>
    <recommendedName>
        <fullName evidence="3">Chemotaxis protein CheA</fullName>
        <ecNumber evidence="2">2.7.13.3</ecNumber>
    </recommendedName>
</protein>
<dbReference type="Gene3D" id="1.20.120.160">
    <property type="entry name" value="HPT domain"/>
    <property type="match status" value="3"/>
</dbReference>
<keyword evidence="7" id="KW-0902">Two-component regulatory system</keyword>
<dbReference type="PANTHER" id="PTHR43395:SF8">
    <property type="entry name" value="HISTIDINE KINASE"/>
    <property type="match status" value="1"/>
</dbReference>
<evidence type="ECO:0000256" key="9">
    <source>
        <dbReference type="PROSITE-ProRule" id="PRU00110"/>
    </source>
</evidence>
<dbReference type="SUPFAM" id="SSF50341">
    <property type="entry name" value="CheW-like"/>
    <property type="match status" value="1"/>
</dbReference>
<dbReference type="InterPro" id="IPR036890">
    <property type="entry name" value="HATPase_C_sf"/>
</dbReference>
<feature type="domain" description="Response regulatory" evidence="14">
    <location>
        <begin position="2268"/>
        <end position="2384"/>
    </location>
</feature>
<proteinExistence type="predicted"/>
<dbReference type="Proteomes" id="UP000529637">
    <property type="component" value="Unassembled WGS sequence"/>
</dbReference>
<dbReference type="InterPro" id="IPR058661">
    <property type="entry name" value="FimL_2nd"/>
</dbReference>
<feature type="compositionally biased region" description="Low complexity" evidence="12">
    <location>
        <begin position="936"/>
        <end position="950"/>
    </location>
</feature>
<accession>A0A7Y6NPW1</accession>
<dbReference type="SMART" id="SM00073">
    <property type="entry name" value="HPT"/>
    <property type="match status" value="3"/>
</dbReference>
<dbReference type="Pfam" id="PF01584">
    <property type="entry name" value="CheW"/>
    <property type="match status" value="1"/>
</dbReference>
<evidence type="ECO:0000256" key="10">
    <source>
        <dbReference type="PROSITE-ProRule" id="PRU00169"/>
    </source>
</evidence>
<reference evidence="17 18" key="1">
    <citation type="submission" date="2020-06" db="EMBL/GenBank/DDBJ databases">
        <title>Schlegella sp. ID0723 isolated from air conditioner.</title>
        <authorList>
            <person name="Kim D.Y."/>
            <person name="Kim D.-U."/>
        </authorList>
    </citation>
    <scope>NUCLEOTIDE SEQUENCE [LARGE SCALE GENOMIC DNA]</scope>
    <source>
        <strain evidence="17 18">ID0723</strain>
    </source>
</reference>
<dbReference type="Pfam" id="PF01627">
    <property type="entry name" value="Hpt"/>
    <property type="match status" value="3"/>
</dbReference>
<feature type="region of interest" description="Disordered" evidence="12">
    <location>
        <begin position="935"/>
        <end position="965"/>
    </location>
</feature>
<dbReference type="RefSeq" id="WP_176069892.1">
    <property type="nucleotide sequence ID" value="NZ_JABWMJ010000006.1"/>
</dbReference>
<feature type="domain" description="HPt" evidence="16">
    <location>
        <begin position="1585"/>
        <end position="1688"/>
    </location>
</feature>
<dbReference type="PANTHER" id="PTHR43395">
    <property type="entry name" value="SENSOR HISTIDINE KINASE CHEA"/>
    <property type="match status" value="1"/>
</dbReference>
<evidence type="ECO:0000256" key="8">
    <source>
        <dbReference type="ARBA" id="ARBA00035100"/>
    </source>
</evidence>
<dbReference type="GO" id="GO:0000155">
    <property type="term" value="F:phosphorelay sensor kinase activity"/>
    <property type="evidence" value="ECO:0007669"/>
    <property type="project" value="InterPro"/>
</dbReference>
<dbReference type="PROSITE" id="PS50894">
    <property type="entry name" value="HPT"/>
    <property type="match status" value="3"/>
</dbReference>
<dbReference type="FunFam" id="3.30.565.10:FF:000016">
    <property type="entry name" value="Chemotaxis protein CheA, putative"/>
    <property type="match status" value="1"/>
</dbReference>
<dbReference type="CDD" id="cd17546">
    <property type="entry name" value="REC_hyHK_CKI1_RcsC-like"/>
    <property type="match status" value="1"/>
</dbReference>
<dbReference type="InterPro" id="IPR036641">
    <property type="entry name" value="HPT_dom_sf"/>
</dbReference>
<dbReference type="SUPFAM" id="SSF55874">
    <property type="entry name" value="ATPase domain of HSP90 chaperone/DNA topoisomerase II/histidine kinase"/>
    <property type="match status" value="1"/>
</dbReference>
<feature type="domain" description="HPt" evidence="16">
    <location>
        <begin position="1118"/>
        <end position="1220"/>
    </location>
</feature>
<feature type="modified residue" description="Phosphohistidine" evidence="9">
    <location>
        <position position="1164"/>
    </location>
</feature>
<sequence>MDSSRDDAFELEAPAAASTHDDLSAVAWVHEELRKSLDGAHKALRRFLKDNDTVSGSDIGSVEPGILRTARAQLHQGVGALELVGLPGPATVLRASEAAVQRSIARPRTLSAELVGDIERSSFALLDFLSRLLAGKPVSPLSLFPQYRAVQEAIGAERVHPADLWAADWRWRDLPDDDTAQPRAADAATRAELEAQLLGLMRGAAPTEAATRMSELCAGLGVTAADPQVRTFWSLAAAMFEAQGVGLLGFDVFSKRVASRLLAQFRILQRGDTDVSERLARDLLFFCAQSAAPTPAQPAPRLARVRDVYALPDPEPVDYLASGLGRFDPATITHARKRLAAAKEAWSAVANGETHRLAGLAEPFSLVGDSLRRLFPFGDAFAGELLNAVAQTQRTDGGPPAELAMEVATSLLYVEAALEDGDFDNPAHAERVQRLAERLGAVRRDMPSEPLEPWMEELYRRVSDRQTMGSVVQELRASLGEVEASIDRFFRDPSDPAPLAPVPAQLSSMRGVLSVLGMDPASSALLRMRDEVDGLASTQVDPERVRAAGVFDRIAGNLSALGFMIDMLSVQPQMAKSLFAFDAESGMLAPVMGRSAAARPTRPAAAPTGPRLIEQAQQIASISARDDVALQDLSLDLERLSHEAQAADERGLAAAVSKAQQALHRAGDDGEAAREELSGALGDFLAHASALDTQGPLGGPVALPPTAPPRAVESVEDDVEMREIFLEEAREVIGDAQTACGELGHAPDNIALVTTVRRAFHTLKGSARMVGLVDFGEAAWAGEQIYNAHLAEQGAAAPALIEFTRWSLGYLAGWVDEIAAGSVSAHDAATVKAAAERLAGAGEAPSALPVAATPSASELAAEGDWTLENFDFDAPMETVEAAAEPADAEPTAPADPLFAPFELADAAPAAPELPASDAPAPRAPAPVEVASRGARPSLLLPPDLPSAADLELGTPPAAPGGGRVTLPEPLPEVVEIGENVEFELDLAGLEATPAGPATPVARTEFIDVPALYSPFEDTPVPPLERTLVNPRFADSSSVDLDLGEFGVPPLVEPLTPSGSGDALPTQSGLLLDLGSGEAKPASTVDLPTAFDDAAAQHVDLSIGADTAPADDAVRTVGPLRIGIPLFNIYLNEADELSRRLSTELAEWAHEVDRPVGETAIAFAHSLAGSSATVGFADLSQLARTLEHSLARSQAIGHGDEVEAQLFNDTADEIRGLLHQFAAGFLKAPSPELLVRLAAHERDSALALEAKAAASELEGFDTRAGVDAAIAAEDSFLISLDLPGEGTTDPAHVDDVRAAAAAATNEAPPAAAAADDELRAATDIDAAASDARTGADALQIEATPAAADLHDDAPAGSDAAPMVDADADALEFELSGLSTLENGMPVTEPAAVDAAGEPAGADLPEAVDGFADLPAEAFAALFAGAPVADAVQHGAPRTSGAVADASAERPSADHPAEQPTMDRADEPSSIDLADGQLARAATDAAPTMASGDAQLEGAAEARADTASAPVADAVAGSSDETAAPADATAAPVETATATPDEATVDAAFDRLGMTELKPLGALPVEPQHAPLEHWSAADDDDEIDAVDAVDDELFEIFEEEAIELLPQLAAHLREWADEPAVGAHPAACMRTLHTLKGSARLAGAMRIGEMAHRLESGVERIAASGKADAAAIEPLQARSDAMSAAFEALRQGGAVPVEPAETPRSAAFDVEVPAASEPARAAAAPRAEAAAAGPLEPRAAAPYTGDVQPLPAIDWARFLDVVPAEKVDERQSAASQSAVRVRGPLLDRLVNQAGEVSITRSRIEAGVGQIKSSLADLAENLERLRGQLRDIELQGELQMTSRMEAAKAASQEFDALEFDRFTRFQELTRMMAESVNDVATVQRTLQRGLENTEDELVAQARLTRGLQDDLLRTRMIEFEGLSDRLYRVVRVTAKETGKQVRLDIVGGSIEVDRGVLDRMVGAFEHLLRNCVTHGIETPAERSAAGKDPTGSIVVALSHEGNEVGVEFRDDGAGLDLERIRAKAVAMGLIGAASELDDAALANLIFTPGFSTASTVTELAGRGVGMDVVRSDVIAMGGRIETATERGQGTSFKLILPLTTAVTQVVMLRCGSSRIAVPSTLVEIVRRADDDVLEASYASGAFVYEERALPFFWLGALLQISPRPAELGGRTKPIVIIRSAQQRIAVHVDDVLGNQEVVVKNLGPQLSRLPGLAGVTLLASGEAALIYNPVALATLYGDSARAASRIASGALPQHPAALLRADDVRPAAPLVLVVDDSLTVRRVTQRLLVREGYRVVLAKDGLDALERLAEETPAVVLSDIEMPRMDGFDLVRNIRSDARWPDLPIVMITSRIAQKHRDHAAELGVDHYLGKPYSEDELLALVGRYAGKARAERALA</sequence>
<evidence type="ECO:0000256" key="7">
    <source>
        <dbReference type="ARBA" id="ARBA00023012"/>
    </source>
</evidence>
<dbReference type="InterPro" id="IPR011006">
    <property type="entry name" value="CheY-like_superfamily"/>
</dbReference>
<evidence type="ECO:0000256" key="11">
    <source>
        <dbReference type="SAM" id="Coils"/>
    </source>
</evidence>
<dbReference type="Pfam" id="PF00072">
    <property type="entry name" value="Response_reg"/>
    <property type="match status" value="1"/>
</dbReference>
<evidence type="ECO:0000259" key="16">
    <source>
        <dbReference type="PROSITE" id="PS50894"/>
    </source>
</evidence>
<name>A0A7Y6NPW1_9BURK</name>
<dbReference type="EC" id="2.7.13.3" evidence="2"/>
<feature type="modified residue" description="Phosphohistidine" evidence="9">
    <location>
        <position position="1632"/>
    </location>
</feature>